<organism evidence="1 2">
    <name type="scientific">Caerostris darwini</name>
    <dbReference type="NCBI Taxonomy" id="1538125"/>
    <lineage>
        <taxon>Eukaryota</taxon>
        <taxon>Metazoa</taxon>
        <taxon>Ecdysozoa</taxon>
        <taxon>Arthropoda</taxon>
        <taxon>Chelicerata</taxon>
        <taxon>Arachnida</taxon>
        <taxon>Araneae</taxon>
        <taxon>Araneomorphae</taxon>
        <taxon>Entelegynae</taxon>
        <taxon>Araneoidea</taxon>
        <taxon>Araneidae</taxon>
        <taxon>Caerostris</taxon>
    </lineage>
</organism>
<keyword evidence="2" id="KW-1185">Reference proteome</keyword>
<gene>
    <name evidence="1" type="ORF">CDAR_97911</name>
</gene>
<dbReference type="AlphaFoldDB" id="A0AAV4SKY8"/>
<feature type="non-terminal residue" evidence="1">
    <location>
        <position position="1"/>
    </location>
</feature>
<dbReference type="Proteomes" id="UP001054837">
    <property type="component" value="Unassembled WGS sequence"/>
</dbReference>
<comment type="caution">
    <text evidence="1">The sequence shown here is derived from an EMBL/GenBank/DDBJ whole genome shotgun (WGS) entry which is preliminary data.</text>
</comment>
<sequence>YPEILSYRYLLSRKTIDITWGSHFPERQRVDTNALNTEPYDDHHLVQAARNGR</sequence>
<accession>A0AAV4SKY8</accession>
<proteinExistence type="predicted"/>
<dbReference type="EMBL" id="BPLQ01008095">
    <property type="protein sequence ID" value="GIY34755.1"/>
    <property type="molecule type" value="Genomic_DNA"/>
</dbReference>
<evidence type="ECO:0000313" key="2">
    <source>
        <dbReference type="Proteomes" id="UP001054837"/>
    </source>
</evidence>
<protein>
    <submittedName>
        <fullName evidence="1">Uncharacterized protein</fullName>
    </submittedName>
</protein>
<name>A0AAV4SKY8_9ARAC</name>
<reference evidence="1 2" key="1">
    <citation type="submission" date="2021-06" db="EMBL/GenBank/DDBJ databases">
        <title>Caerostris darwini draft genome.</title>
        <authorList>
            <person name="Kono N."/>
            <person name="Arakawa K."/>
        </authorList>
    </citation>
    <scope>NUCLEOTIDE SEQUENCE [LARGE SCALE GENOMIC DNA]</scope>
</reference>
<evidence type="ECO:0000313" key="1">
    <source>
        <dbReference type="EMBL" id="GIY34755.1"/>
    </source>
</evidence>